<sequence length="124" mass="12949">METCFMPLTYLLIEVVGSPGGGSSGKTRSGNNTDAYSGISFRPGQNELAEADLRSTTVGCYPDQANGFGLLDTGTGSMEKVQITVGKLRSAVNQVREVGGTTLTAYVHICGKVHEVFGGTLGEL</sequence>
<dbReference type="Proteomes" id="UP000679848">
    <property type="component" value="Chromosome"/>
</dbReference>
<gene>
    <name evidence="1" type="ORF">MM59RIKEN_23990</name>
</gene>
<accession>A0A810QA07</accession>
<evidence type="ECO:0000313" key="1">
    <source>
        <dbReference type="EMBL" id="BCK85080.1"/>
    </source>
</evidence>
<name>A0A810QA07_9FIRM</name>
<proteinExistence type="predicted"/>
<dbReference type="EMBL" id="AP023420">
    <property type="protein sequence ID" value="BCK85080.1"/>
    <property type="molecule type" value="Genomic_DNA"/>
</dbReference>
<dbReference type="RefSeq" id="WP_213543371.1">
    <property type="nucleotide sequence ID" value="NZ_AP023420.1"/>
</dbReference>
<protein>
    <submittedName>
        <fullName evidence="1">Uncharacterized protein</fullName>
    </submittedName>
</protein>
<keyword evidence="2" id="KW-1185">Reference proteome</keyword>
<dbReference type="AlphaFoldDB" id="A0A810QA07"/>
<reference evidence="1" key="1">
    <citation type="submission" date="2020-09" db="EMBL/GenBank/DDBJ databases">
        <title>New species isolated from human feces.</title>
        <authorList>
            <person name="Kitahara M."/>
            <person name="Shigeno Y."/>
            <person name="Shime M."/>
            <person name="Matsumoto Y."/>
            <person name="Nakamura S."/>
            <person name="Motooka D."/>
            <person name="Fukuoka S."/>
            <person name="Nishikawa H."/>
            <person name="Benno Y."/>
        </authorList>
    </citation>
    <scope>NUCLEOTIDE SEQUENCE</scope>
    <source>
        <strain evidence="1">MM59</strain>
    </source>
</reference>
<evidence type="ECO:0000313" key="2">
    <source>
        <dbReference type="Proteomes" id="UP000679848"/>
    </source>
</evidence>
<organism evidence="1 2">
    <name type="scientific">Pusillibacter faecalis</name>
    <dbReference type="NCBI Taxonomy" id="2714358"/>
    <lineage>
        <taxon>Bacteria</taxon>
        <taxon>Bacillati</taxon>
        <taxon>Bacillota</taxon>
        <taxon>Clostridia</taxon>
        <taxon>Eubacteriales</taxon>
        <taxon>Oscillospiraceae</taxon>
        <taxon>Pusillibacter</taxon>
    </lineage>
</organism>
<dbReference type="KEGG" id="pfaa:MM59RIKEN_23990"/>